<evidence type="ECO:0000256" key="4">
    <source>
        <dbReference type="SAM" id="Phobius"/>
    </source>
</evidence>
<dbReference type="STRING" id="8154.ENSACLP00000015412"/>
<reference evidence="6" key="3">
    <citation type="submission" date="2025-09" db="UniProtKB">
        <authorList>
            <consortium name="Ensembl"/>
        </authorList>
    </citation>
    <scope>IDENTIFICATION</scope>
</reference>
<dbReference type="InterPro" id="IPR001304">
    <property type="entry name" value="C-type_lectin-like"/>
</dbReference>
<dbReference type="SUPFAM" id="SSF56436">
    <property type="entry name" value="C-type lectin-like"/>
    <property type="match status" value="1"/>
</dbReference>
<dbReference type="PANTHER" id="PTHR46746">
    <property type="entry name" value="KILLER CELL LECTIN-LIKE RECEPTOR SUBFAMILY F MEMBER 2"/>
    <property type="match status" value="1"/>
</dbReference>
<proteinExistence type="predicted"/>
<dbReference type="InterPro" id="IPR033992">
    <property type="entry name" value="NKR-like_CTLD"/>
</dbReference>
<evidence type="ECO:0000313" key="7">
    <source>
        <dbReference type="Proteomes" id="UP000265100"/>
    </source>
</evidence>
<dbReference type="Gene3D" id="3.10.100.10">
    <property type="entry name" value="Mannose-Binding Protein A, subunit A"/>
    <property type="match status" value="1"/>
</dbReference>
<keyword evidence="2" id="KW-0430">Lectin</keyword>
<dbReference type="Proteomes" id="UP000265100">
    <property type="component" value="Chromosome 11"/>
</dbReference>
<dbReference type="PANTHER" id="PTHR46746:SF9">
    <property type="entry name" value="CD209 ANTIGEN-LIKE PROTEIN C-LIKE"/>
    <property type="match status" value="1"/>
</dbReference>
<dbReference type="SMART" id="SM00034">
    <property type="entry name" value="CLECT"/>
    <property type="match status" value="1"/>
</dbReference>
<dbReference type="OMA" id="ICETRVL"/>
<dbReference type="InterPro" id="IPR016186">
    <property type="entry name" value="C-type_lectin-like/link_sf"/>
</dbReference>
<reference evidence="6" key="2">
    <citation type="submission" date="2025-08" db="UniProtKB">
        <authorList>
            <consortium name="Ensembl"/>
        </authorList>
    </citation>
    <scope>IDENTIFICATION</scope>
</reference>
<reference evidence="6" key="1">
    <citation type="submission" date="2018-05" db="EMBL/GenBank/DDBJ databases">
        <authorList>
            <person name="Datahose"/>
        </authorList>
    </citation>
    <scope>NUCLEOTIDE SEQUENCE</scope>
</reference>
<feature type="domain" description="C-type lectin" evidence="5">
    <location>
        <begin position="160"/>
        <end position="284"/>
    </location>
</feature>
<evidence type="ECO:0000313" key="6">
    <source>
        <dbReference type="Ensembl" id="ENSACLP00000015412.2"/>
    </source>
</evidence>
<dbReference type="GO" id="GO:0016020">
    <property type="term" value="C:membrane"/>
    <property type="evidence" value="ECO:0007669"/>
    <property type="project" value="UniProtKB-SubCell"/>
</dbReference>
<dbReference type="InterPro" id="IPR051379">
    <property type="entry name" value="C-type_Lectin_Receptor_IMM"/>
</dbReference>
<comment type="subcellular location">
    <subcellularLocation>
        <location evidence="1">Membrane</location>
        <topology evidence="1">Single-pass membrane protein</topology>
    </subcellularLocation>
</comment>
<organism evidence="6 7">
    <name type="scientific">Astatotilapia calliptera</name>
    <name type="common">Eastern happy</name>
    <name type="synonym">Chromis callipterus</name>
    <dbReference type="NCBI Taxonomy" id="8154"/>
    <lineage>
        <taxon>Eukaryota</taxon>
        <taxon>Metazoa</taxon>
        <taxon>Chordata</taxon>
        <taxon>Craniata</taxon>
        <taxon>Vertebrata</taxon>
        <taxon>Euteleostomi</taxon>
        <taxon>Actinopterygii</taxon>
        <taxon>Neopterygii</taxon>
        <taxon>Teleostei</taxon>
        <taxon>Neoteleostei</taxon>
        <taxon>Acanthomorphata</taxon>
        <taxon>Ovalentaria</taxon>
        <taxon>Cichlomorphae</taxon>
        <taxon>Cichliformes</taxon>
        <taxon>Cichlidae</taxon>
        <taxon>African cichlids</taxon>
        <taxon>Pseudocrenilabrinae</taxon>
        <taxon>Haplochromini</taxon>
        <taxon>Astatotilapia</taxon>
    </lineage>
</organism>
<accession>A0A3P8PEG8</accession>
<evidence type="ECO:0000256" key="2">
    <source>
        <dbReference type="ARBA" id="ARBA00022734"/>
    </source>
</evidence>
<dbReference type="RefSeq" id="XP_026041397.1">
    <property type="nucleotide sequence ID" value="XM_026185612.1"/>
</dbReference>
<evidence type="ECO:0000256" key="3">
    <source>
        <dbReference type="ARBA" id="ARBA00023157"/>
    </source>
</evidence>
<evidence type="ECO:0000259" key="5">
    <source>
        <dbReference type="PROSITE" id="PS50041"/>
    </source>
</evidence>
<dbReference type="GeneTree" id="ENSGT01030000234575"/>
<keyword evidence="4" id="KW-0812">Transmembrane</keyword>
<dbReference type="Ensembl" id="ENSACLT00000015775.2">
    <property type="protein sequence ID" value="ENSACLP00000015412.2"/>
    <property type="gene ID" value="ENSACLG00000010519.2"/>
</dbReference>
<dbReference type="CDD" id="cd03593">
    <property type="entry name" value="CLECT_NK_receptors_like"/>
    <property type="match status" value="1"/>
</dbReference>
<name>A0A3P8PEG8_ASTCA</name>
<dbReference type="Bgee" id="ENSACLG00000010519">
    <property type="expression patterns" value="Expressed in spleen"/>
</dbReference>
<dbReference type="GeneID" id="113032614"/>
<evidence type="ECO:0000256" key="1">
    <source>
        <dbReference type="ARBA" id="ARBA00004167"/>
    </source>
</evidence>
<feature type="transmembrane region" description="Helical" evidence="4">
    <location>
        <begin position="59"/>
        <end position="82"/>
    </location>
</feature>
<dbReference type="Pfam" id="PF00059">
    <property type="entry name" value="Lectin_C"/>
    <property type="match status" value="1"/>
</dbReference>
<keyword evidence="3" id="KW-1015">Disulfide bond</keyword>
<keyword evidence="4" id="KW-0472">Membrane</keyword>
<sequence>MVEEENYVTVIFQTKRDPTYVTPKDTETIYDEVNTEDRKLDASLVITENKELAPPCSRLALVVTGLVIICLILVSVIIGLNFRFNTVMSEQQREMANITAQNLQLMTQKTSSERQTEELTRQRDQLNWTIGVIMEYQEFSVEKHCPQKVCKPCLDGWVLFQSSCYFFSQHQYSVYWRSWDQSRDQCKMYQAALVVIESQEEQEFISNHTKDYHADDKHGYWIGLRAESPKDTWTWVDGSNLTVTYWKMQQDVNKRYCALSLPKAPPLANWGKESCDMRNCWICERRALIKAD</sequence>
<dbReference type="GO" id="GO:0030246">
    <property type="term" value="F:carbohydrate binding"/>
    <property type="evidence" value="ECO:0007669"/>
    <property type="project" value="UniProtKB-KW"/>
</dbReference>
<dbReference type="PROSITE" id="PS50041">
    <property type="entry name" value="C_TYPE_LECTIN_2"/>
    <property type="match status" value="1"/>
</dbReference>
<protein>
    <recommendedName>
        <fullName evidence="5">C-type lectin domain-containing protein</fullName>
    </recommendedName>
</protein>
<keyword evidence="4" id="KW-1133">Transmembrane helix</keyword>
<dbReference type="InterPro" id="IPR016187">
    <property type="entry name" value="CTDL_fold"/>
</dbReference>
<keyword evidence="7" id="KW-1185">Reference proteome</keyword>
<dbReference type="AlphaFoldDB" id="A0A3P8PEG8"/>